<keyword evidence="3" id="KW-1185">Reference proteome</keyword>
<evidence type="ECO:0000313" key="3">
    <source>
        <dbReference type="Proteomes" id="UP000298663"/>
    </source>
</evidence>
<name>A0A4V6I777_STECR</name>
<protein>
    <submittedName>
        <fullName evidence="2">Uncharacterized protein</fullName>
    </submittedName>
</protein>
<evidence type="ECO:0000256" key="1">
    <source>
        <dbReference type="SAM" id="SignalP"/>
    </source>
</evidence>
<feature type="chain" id="PRO_5020841810" evidence="1">
    <location>
        <begin position="27"/>
        <end position="142"/>
    </location>
</feature>
<accession>A0A4V6I777</accession>
<keyword evidence="1" id="KW-0732">Signal</keyword>
<sequence>MTSRLLIVASLVTVVVLLSSWPSISSRKLVTCDAVTCDTQSCPLGKGCFYGGPSIYCARESCPRKELHKHPCSTDSDCGGGIGDCRYDSELGFKACDCYNTAWNRNLRSEHQQKASTRAIGKGYDACRNGYDCLGVRCGSVA</sequence>
<comment type="caution">
    <text evidence="2">The sequence shown here is derived from an EMBL/GenBank/DDBJ whole genome shotgun (WGS) entry which is preliminary data.</text>
</comment>
<feature type="signal peptide" evidence="1">
    <location>
        <begin position="1"/>
        <end position="26"/>
    </location>
</feature>
<gene>
    <name evidence="2" type="ORF">L596_001704</name>
</gene>
<organism evidence="2 3">
    <name type="scientific">Steinernema carpocapsae</name>
    <name type="common">Entomopathogenic nematode</name>
    <dbReference type="NCBI Taxonomy" id="34508"/>
    <lineage>
        <taxon>Eukaryota</taxon>
        <taxon>Metazoa</taxon>
        <taxon>Ecdysozoa</taxon>
        <taxon>Nematoda</taxon>
        <taxon>Chromadorea</taxon>
        <taxon>Rhabditida</taxon>
        <taxon>Tylenchina</taxon>
        <taxon>Panagrolaimomorpha</taxon>
        <taxon>Strongyloidoidea</taxon>
        <taxon>Steinernematidae</taxon>
        <taxon>Steinernema</taxon>
    </lineage>
</organism>
<dbReference type="EMBL" id="AZBU02000001">
    <property type="protein sequence ID" value="TMS34043.1"/>
    <property type="molecule type" value="Genomic_DNA"/>
</dbReference>
<reference evidence="2 3" key="2">
    <citation type="journal article" date="2019" name="G3 (Bethesda)">
        <title>Hybrid Assembly of the Genome of the Entomopathogenic Nematode Steinernema carpocapsae Identifies the X-Chromosome.</title>
        <authorList>
            <person name="Serra L."/>
            <person name="Macchietto M."/>
            <person name="Macias-Munoz A."/>
            <person name="McGill C.J."/>
            <person name="Rodriguez I.M."/>
            <person name="Rodriguez B."/>
            <person name="Murad R."/>
            <person name="Mortazavi A."/>
        </authorList>
    </citation>
    <scope>NUCLEOTIDE SEQUENCE [LARGE SCALE GENOMIC DNA]</scope>
    <source>
        <strain evidence="2 3">ALL</strain>
    </source>
</reference>
<proteinExistence type="predicted"/>
<evidence type="ECO:0000313" key="2">
    <source>
        <dbReference type="EMBL" id="TMS34043.1"/>
    </source>
</evidence>
<dbReference type="Proteomes" id="UP000298663">
    <property type="component" value="Chromosome X"/>
</dbReference>
<dbReference type="EMBL" id="CM016762">
    <property type="protein sequence ID" value="TMS34043.1"/>
    <property type="molecule type" value="Genomic_DNA"/>
</dbReference>
<dbReference type="AlphaFoldDB" id="A0A4V6I777"/>
<reference evidence="2 3" key="1">
    <citation type="journal article" date="2015" name="Genome Biol.">
        <title>Comparative genomics of Steinernema reveals deeply conserved gene regulatory networks.</title>
        <authorList>
            <person name="Dillman A.R."/>
            <person name="Macchietto M."/>
            <person name="Porter C.F."/>
            <person name="Rogers A."/>
            <person name="Williams B."/>
            <person name="Antoshechkin I."/>
            <person name="Lee M.M."/>
            <person name="Goodwin Z."/>
            <person name="Lu X."/>
            <person name="Lewis E.E."/>
            <person name="Goodrich-Blair H."/>
            <person name="Stock S.P."/>
            <person name="Adams B.J."/>
            <person name="Sternberg P.W."/>
            <person name="Mortazavi A."/>
        </authorList>
    </citation>
    <scope>NUCLEOTIDE SEQUENCE [LARGE SCALE GENOMIC DNA]</scope>
    <source>
        <strain evidence="2 3">ALL</strain>
    </source>
</reference>